<proteinExistence type="predicted"/>
<feature type="domain" description="Mce/MlaD" evidence="3">
    <location>
        <begin position="38"/>
        <end position="113"/>
    </location>
</feature>
<evidence type="ECO:0000256" key="2">
    <source>
        <dbReference type="SAM" id="Phobius"/>
    </source>
</evidence>
<sequence>MRARTIREGSVGLLILVGIGLFGLLILWLRGLNPTNRAYRLIVEFKDTAGMQIGTAVMYRGVPVGRVTSIDAQANVVEVGVEITQSELRMPASVLVETIQSGLIGETSIEITPLEQLAAAEVALSPAGRDCDSTVILCDGDRLEGITGASYEELLRSAEQIADVLAEPDLADQARVLLENASTVTENVVELTEEVTVLTQAAQQEIGPLSSAIQQTTSSATSTAQQLEIAAAELTDLLGSNRVALVSTLNNFQVTSEQLRTVVDQFGPSISNVNTEQLVSNLEQLSANAAAASEDLSAITGVLNTPTNVILIQQTLESARDVFQSAQKLLADVDDLTGDPSFRDGIRDLVDGLSGLVSSSQQLEQQTEFAQLLEQAQQASLQPDSAAPALSPDSNAASQTESNSSGRPVLVFDGQRYVLQIADSTKAK</sequence>
<evidence type="ECO:0000256" key="1">
    <source>
        <dbReference type="SAM" id="MobiDB-lite"/>
    </source>
</evidence>
<organism evidence="4 5">
    <name type="scientific">Vasconcelosia minhoensis LEGE 07310</name>
    <dbReference type="NCBI Taxonomy" id="915328"/>
    <lineage>
        <taxon>Bacteria</taxon>
        <taxon>Bacillati</taxon>
        <taxon>Cyanobacteriota</taxon>
        <taxon>Cyanophyceae</taxon>
        <taxon>Nodosilineales</taxon>
        <taxon>Cymatolegaceae</taxon>
        <taxon>Vasconcelosia</taxon>
        <taxon>Vasconcelosia minhoensis</taxon>
    </lineage>
</organism>
<evidence type="ECO:0000313" key="5">
    <source>
        <dbReference type="Proteomes" id="UP000636505"/>
    </source>
</evidence>
<name>A0A8J7DDE9_9CYAN</name>
<dbReference type="InterPro" id="IPR039342">
    <property type="entry name" value="TGD2-like"/>
</dbReference>
<dbReference type="Pfam" id="PF02470">
    <property type="entry name" value="MlaD"/>
    <property type="match status" value="1"/>
</dbReference>
<feature type="transmembrane region" description="Helical" evidence="2">
    <location>
        <begin position="12"/>
        <end position="29"/>
    </location>
</feature>
<dbReference type="PANTHER" id="PTHR34675:SF1">
    <property type="entry name" value="PROTEIN TRIGALACTOSYLDIACYLGLYCEROL 2, CHLOROPLASTIC"/>
    <property type="match status" value="1"/>
</dbReference>
<keyword evidence="5" id="KW-1185">Reference proteome</keyword>
<comment type="caution">
    <text evidence="4">The sequence shown here is derived from an EMBL/GenBank/DDBJ whole genome shotgun (WGS) entry which is preliminary data.</text>
</comment>
<keyword evidence="2" id="KW-0472">Membrane</keyword>
<evidence type="ECO:0000313" key="4">
    <source>
        <dbReference type="EMBL" id="MBE9079807.1"/>
    </source>
</evidence>
<dbReference type="EMBL" id="JADEXG010000068">
    <property type="protein sequence ID" value="MBE9079807.1"/>
    <property type="molecule type" value="Genomic_DNA"/>
</dbReference>
<dbReference type="AlphaFoldDB" id="A0A8J7DDE9"/>
<keyword evidence="2" id="KW-1133">Transmembrane helix</keyword>
<protein>
    <submittedName>
        <fullName evidence="4">MCE family protein</fullName>
    </submittedName>
</protein>
<keyword evidence="2" id="KW-0812">Transmembrane</keyword>
<dbReference type="InterPro" id="IPR003399">
    <property type="entry name" value="Mce/MlaD"/>
</dbReference>
<feature type="region of interest" description="Disordered" evidence="1">
    <location>
        <begin position="376"/>
        <end position="409"/>
    </location>
</feature>
<accession>A0A8J7DDE9</accession>
<gene>
    <name evidence="4" type="ORF">IQ241_21345</name>
</gene>
<dbReference type="Proteomes" id="UP000636505">
    <property type="component" value="Unassembled WGS sequence"/>
</dbReference>
<dbReference type="RefSeq" id="WP_193911130.1">
    <property type="nucleotide sequence ID" value="NZ_JADEXG010000068.1"/>
</dbReference>
<reference evidence="4" key="1">
    <citation type="submission" date="2020-10" db="EMBL/GenBank/DDBJ databases">
        <authorList>
            <person name="Castelo-Branco R."/>
            <person name="Eusebio N."/>
            <person name="Adriana R."/>
            <person name="Vieira A."/>
            <person name="Brugerolle De Fraissinette N."/>
            <person name="Rezende De Castro R."/>
            <person name="Schneider M.P."/>
            <person name="Vasconcelos V."/>
            <person name="Leao P.N."/>
        </authorList>
    </citation>
    <scope>NUCLEOTIDE SEQUENCE</scope>
    <source>
        <strain evidence="4">LEGE 07310</strain>
    </source>
</reference>
<evidence type="ECO:0000259" key="3">
    <source>
        <dbReference type="Pfam" id="PF02470"/>
    </source>
</evidence>
<dbReference type="PANTHER" id="PTHR34675">
    <property type="entry name" value="PROTEIN TRIGALACTOSYLDIACYLGLYCEROL 2, CHLOROPLASTIC"/>
    <property type="match status" value="1"/>
</dbReference>
<feature type="compositionally biased region" description="Polar residues" evidence="1">
    <location>
        <begin position="392"/>
        <end position="406"/>
    </location>
</feature>